<dbReference type="InterPro" id="IPR006311">
    <property type="entry name" value="TAT_signal"/>
</dbReference>
<evidence type="ECO:0000313" key="1">
    <source>
        <dbReference type="EMBL" id="TQV79271.1"/>
    </source>
</evidence>
<dbReference type="AlphaFoldDB" id="A0A545TQ73"/>
<dbReference type="InterPro" id="IPR019546">
    <property type="entry name" value="TAT_signal_bac_arc"/>
</dbReference>
<keyword evidence="2" id="KW-1185">Reference proteome</keyword>
<sequence>MKTMGKRQKLSRRGFLAASSGAAVGVALVTSAGMVSSRSGAWAMEVTALKPETMATLIQFARDIYPHDQIADRYYAKAVKGHEEQAAKDEAHKAIIEEGIAELDRLAAEAGSTDGYRGLGWEADRTAILHSISTTPFFQTIRGNLVVSLYNQKEIWPLFGFEGESADKGGYITRGFDDIDWI</sequence>
<dbReference type="Proteomes" id="UP000315252">
    <property type="component" value="Unassembled WGS sequence"/>
</dbReference>
<evidence type="ECO:0000313" key="2">
    <source>
        <dbReference type="Proteomes" id="UP000315252"/>
    </source>
</evidence>
<reference evidence="1 2" key="1">
    <citation type="submission" date="2019-06" db="EMBL/GenBank/DDBJ databases">
        <title>Whole genome sequence for Rhodospirillaceae sp. R148.</title>
        <authorList>
            <person name="Wang G."/>
        </authorList>
    </citation>
    <scope>NUCLEOTIDE SEQUENCE [LARGE SCALE GENOMIC DNA]</scope>
    <source>
        <strain evidence="1 2">R148</strain>
    </source>
</reference>
<name>A0A545TQ73_9PROT</name>
<gene>
    <name evidence="1" type="ORF">FKG95_16600</name>
</gene>
<comment type="caution">
    <text evidence="1">The sequence shown here is derived from an EMBL/GenBank/DDBJ whole genome shotgun (WGS) entry which is preliminary data.</text>
</comment>
<organism evidence="1 2">
    <name type="scientific">Denitrobaculum tricleocarpae</name>
    <dbReference type="NCBI Taxonomy" id="2591009"/>
    <lineage>
        <taxon>Bacteria</taxon>
        <taxon>Pseudomonadati</taxon>
        <taxon>Pseudomonadota</taxon>
        <taxon>Alphaproteobacteria</taxon>
        <taxon>Rhodospirillales</taxon>
        <taxon>Rhodospirillaceae</taxon>
        <taxon>Denitrobaculum</taxon>
    </lineage>
</organism>
<dbReference type="NCBIfam" id="TIGR01409">
    <property type="entry name" value="TAT_signal_seq"/>
    <property type="match status" value="1"/>
</dbReference>
<dbReference type="EMBL" id="VHSH01000005">
    <property type="protein sequence ID" value="TQV79271.1"/>
    <property type="molecule type" value="Genomic_DNA"/>
</dbReference>
<dbReference type="RefSeq" id="WP_142897495.1">
    <property type="nucleotide sequence ID" value="NZ_ML660056.1"/>
</dbReference>
<accession>A0A545TQ73</accession>
<dbReference type="OrthoDB" id="4929908at2"/>
<proteinExistence type="predicted"/>
<protein>
    <submittedName>
        <fullName evidence="1">Twin-arginine translocation signal domain-containing protein</fullName>
    </submittedName>
</protein>
<dbReference type="PROSITE" id="PS51318">
    <property type="entry name" value="TAT"/>
    <property type="match status" value="1"/>
</dbReference>